<reference evidence="2" key="2">
    <citation type="submission" date="2021-04" db="EMBL/GenBank/DDBJ databases">
        <authorList>
            <person name="Gilroy R."/>
        </authorList>
    </citation>
    <scope>NUCLEOTIDE SEQUENCE</scope>
    <source>
        <strain evidence="2">ChiSxjej5B17-1746</strain>
    </source>
</reference>
<dbReference type="InterPro" id="IPR006531">
    <property type="entry name" value="Gp5/Vgr_OB"/>
</dbReference>
<dbReference type="Gene3D" id="6.20.150.10">
    <property type="match status" value="1"/>
</dbReference>
<dbReference type="InterPro" id="IPR013046">
    <property type="entry name" value="GpV/Gp45"/>
</dbReference>
<evidence type="ECO:0000259" key="1">
    <source>
        <dbReference type="Pfam" id="PF04717"/>
    </source>
</evidence>
<dbReference type="Pfam" id="PF04717">
    <property type="entry name" value="Phage_base_V"/>
    <property type="match status" value="1"/>
</dbReference>
<feature type="domain" description="Gp5/Type VI secretion system Vgr protein OB-fold" evidence="1">
    <location>
        <begin position="15"/>
        <end position="86"/>
    </location>
</feature>
<accession>A0A9D1U9K1</accession>
<dbReference type="AlphaFoldDB" id="A0A9D1U9K1"/>
<sequence length="220" mass="23230">MERILSDCISQLARVGFVTARQPERHRVRVQFRDTVTSPLVSGWLPVLTPRASADMAFDLPDVGDQVLCLFLGNGLEDGFVLGSMYGAQTPPVASGDKFHRTFSDGTTIEYDRKAHKLTASVKGDVEANVTGNIEVRLQGNGKVEAVGALDMTSAAKIGLNTPALTMGGAKGGGTNAETQGNIRHRGNIHVTEGDVTVNGISFLGHVHDCPHGGITGAPQ</sequence>
<dbReference type="Proteomes" id="UP000824264">
    <property type="component" value="Unassembled WGS sequence"/>
</dbReference>
<comment type="caution">
    <text evidence="2">The sequence shown here is derived from an EMBL/GenBank/DDBJ whole genome shotgun (WGS) entry which is preliminary data.</text>
</comment>
<proteinExistence type="predicted"/>
<dbReference type="NCBIfam" id="TIGR01644">
    <property type="entry name" value="phage_P2_V"/>
    <property type="match status" value="1"/>
</dbReference>
<protein>
    <submittedName>
        <fullName evidence="2">Phage baseplate assembly protein V</fullName>
    </submittedName>
</protein>
<evidence type="ECO:0000313" key="3">
    <source>
        <dbReference type="Proteomes" id="UP000824264"/>
    </source>
</evidence>
<dbReference type="SUPFAM" id="SSF69255">
    <property type="entry name" value="gp5 N-terminal domain-like"/>
    <property type="match status" value="1"/>
</dbReference>
<dbReference type="EMBL" id="DXGI01000139">
    <property type="protein sequence ID" value="HIW78270.1"/>
    <property type="molecule type" value="Genomic_DNA"/>
</dbReference>
<name>A0A9D1U9K1_9BACT</name>
<dbReference type="Gene3D" id="2.40.50.230">
    <property type="entry name" value="Gp5 N-terminal domain"/>
    <property type="match status" value="1"/>
</dbReference>
<dbReference type="InterPro" id="IPR037026">
    <property type="entry name" value="Vgr_OB-fold_dom_sf"/>
</dbReference>
<evidence type="ECO:0000313" key="2">
    <source>
        <dbReference type="EMBL" id="HIW78270.1"/>
    </source>
</evidence>
<gene>
    <name evidence="2" type="ORF">H9874_03895</name>
</gene>
<reference evidence="2" key="1">
    <citation type="journal article" date="2021" name="PeerJ">
        <title>Extensive microbial diversity within the chicken gut microbiome revealed by metagenomics and culture.</title>
        <authorList>
            <person name="Gilroy R."/>
            <person name="Ravi A."/>
            <person name="Getino M."/>
            <person name="Pursley I."/>
            <person name="Horton D.L."/>
            <person name="Alikhan N.F."/>
            <person name="Baker D."/>
            <person name="Gharbi K."/>
            <person name="Hall N."/>
            <person name="Watson M."/>
            <person name="Adriaenssens E.M."/>
            <person name="Foster-Nyarko E."/>
            <person name="Jarju S."/>
            <person name="Secka A."/>
            <person name="Antonio M."/>
            <person name="Oren A."/>
            <person name="Chaudhuri R.R."/>
            <person name="La Ragione R."/>
            <person name="Hildebrand F."/>
            <person name="Pallen M.J."/>
        </authorList>
    </citation>
    <scope>NUCLEOTIDE SEQUENCE</scope>
    <source>
        <strain evidence="2">ChiSxjej5B17-1746</strain>
    </source>
</reference>
<organism evidence="2 3">
    <name type="scientific">Candidatus Bilophila faecipullorum</name>
    <dbReference type="NCBI Taxonomy" id="2838482"/>
    <lineage>
        <taxon>Bacteria</taxon>
        <taxon>Pseudomonadati</taxon>
        <taxon>Thermodesulfobacteriota</taxon>
        <taxon>Desulfovibrionia</taxon>
        <taxon>Desulfovibrionales</taxon>
        <taxon>Desulfovibrionaceae</taxon>
        <taxon>Bilophila</taxon>
    </lineage>
</organism>